<accession>A0ABR0RSP0</accession>
<keyword evidence="3" id="KW-1185">Reference proteome</keyword>
<organism evidence="2 3">
    <name type="scientific">Knufia obscura</name>
    <dbReference type="NCBI Taxonomy" id="1635080"/>
    <lineage>
        <taxon>Eukaryota</taxon>
        <taxon>Fungi</taxon>
        <taxon>Dikarya</taxon>
        <taxon>Ascomycota</taxon>
        <taxon>Pezizomycotina</taxon>
        <taxon>Eurotiomycetes</taxon>
        <taxon>Chaetothyriomycetidae</taxon>
        <taxon>Chaetothyriales</taxon>
        <taxon>Trichomeriaceae</taxon>
        <taxon>Knufia</taxon>
    </lineage>
</organism>
<dbReference type="Proteomes" id="UP001334248">
    <property type="component" value="Unassembled WGS sequence"/>
</dbReference>
<evidence type="ECO:0000256" key="1">
    <source>
        <dbReference type="SAM" id="MobiDB-lite"/>
    </source>
</evidence>
<reference evidence="2 3" key="1">
    <citation type="journal article" date="2023" name="Res Sq">
        <title>Genomic and morphological characterization of Knufia obscura isolated from the Mars 2020 spacecraft assembly facility.</title>
        <authorList>
            <person name="Chander A.M."/>
            <person name="Teixeira M.M."/>
            <person name="Singh N.K."/>
            <person name="Williams M.P."/>
            <person name="Parker C.W."/>
            <person name="Leo P."/>
            <person name="Stajich J.E."/>
            <person name="Torok T."/>
            <person name="Tighe S."/>
            <person name="Mason C.E."/>
            <person name="Venkateswaran K."/>
        </authorList>
    </citation>
    <scope>NUCLEOTIDE SEQUENCE [LARGE SCALE GENOMIC DNA]</scope>
    <source>
        <strain evidence="2 3">CCFEE 5817</strain>
    </source>
</reference>
<dbReference type="GeneID" id="89998068"/>
<dbReference type="Gene3D" id="3.80.10.10">
    <property type="entry name" value="Ribonuclease Inhibitor"/>
    <property type="match status" value="1"/>
</dbReference>
<name>A0ABR0RSP0_9EURO</name>
<dbReference type="SUPFAM" id="SSF52047">
    <property type="entry name" value="RNI-like"/>
    <property type="match status" value="1"/>
</dbReference>
<dbReference type="EMBL" id="JAVHJV010000004">
    <property type="protein sequence ID" value="KAK5943611.1"/>
    <property type="molecule type" value="Genomic_DNA"/>
</dbReference>
<dbReference type="InterPro" id="IPR032675">
    <property type="entry name" value="LRR_dom_sf"/>
</dbReference>
<protein>
    <submittedName>
        <fullName evidence="2">Uncharacterized protein</fullName>
    </submittedName>
</protein>
<gene>
    <name evidence="2" type="ORF">PMZ80_004619</name>
</gene>
<evidence type="ECO:0000313" key="2">
    <source>
        <dbReference type="EMBL" id="KAK5943611.1"/>
    </source>
</evidence>
<feature type="region of interest" description="Disordered" evidence="1">
    <location>
        <begin position="1"/>
        <end position="21"/>
    </location>
</feature>
<proteinExistence type="predicted"/>
<comment type="caution">
    <text evidence="2">The sequence shown here is derived from an EMBL/GenBank/DDBJ whole genome shotgun (WGS) entry which is preliminary data.</text>
</comment>
<sequence length="444" mass="49496">MSKSEATPLIPAPPSPRHHISDRNANLHFLTSRTNRPRLQNLGQDLVSDAEKRKAFHALCLTSKSLSLGAKSYLYHQVDVAGPALEMLTRSIIETPTLTSLIRSIYVRVRSYMNATKKPNTLYLEQSALDNGIYTMTGMEAARAFFTDVTDWAHTIALEVLLFKLQQVEDVTLDLNHSVQPKFYSFSEVHGKRILPALTTLKVESRSDLNIFHTLIAHSPVHSLVTRSGIDSSGLSAGQFPSVLSVRMYNCGMSKEDISKLIESCPNLTTLKCVGFGATLTYGGQAEQDELTAAEIVIALKPVKDQLKHLGVAFENWADREAVTTLTHFSALESLEIEAVDLTGVDPEDWGCSADEQFIHKFPTQLQHLRLESSGLFPSRLADSVHEEIRRLVAAKDLFPSLKSITLDEREEVLRDLIEETGVRCVLAPSCEHWWVEEALANRY</sequence>
<dbReference type="RefSeq" id="XP_064731701.1">
    <property type="nucleotide sequence ID" value="XM_064873043.1"/>
</dbReference>
<evidence type="ECO:0000313" key="3">
    <source>
        <dbReference type="Proteomes" id="UP001334248"/>
    </source>
</evidence>